<gene>
    <name evidence="1" type="ORF">INP59_03750</name>
</gene>
<dbReference type="RefSeq" id="WP_193903154.1">
    <property type="nucleotide sequence ID" value="NZ_CP063450.1"/>
</dbReference>
<proteinExistence type="predicted"/>
<dbReference type="Proteomes" id="UP000593818">
    <property type="component" value="Chromosome"/>
</dbReference>
<dbReference type="EMBL" id="CP063450">
    <property type="protein sequence ID" value="QOV99526.1"/>
    <property type="molecule type" value="Genomic_DNA"/>
</dbReference>
<sequence>MSEADTGGEITVNLTMKTGEQISVTVAGHSSIEQAIGVLAQVGKPEFLLNLYSEATGVGGLSELGEDEE</sequence>
<organism evidence="1 2">
    <name type="scientific">Rhodococcus pyridinivorans</name>
    <dbReference type="NCBI Taxonomy" id="103816"/>
    <lineage>
        <taxon>Bacteria</taxon>
        <taxon>Bacillati</taxon>
        <taxon>Actinomycetota</taxon>
        <taxon>Actinomycetes</taxon>
        <taxon>Mycobacteriales</taxon>
        <taxon>Nocardiaceae</taxon>
        <taxon>Rhodococcus</taxon>
    </lineage>
</organism>
<name>A0A7M2XNR8_9NOCA</name>
<evidence type="ECO:0000313" key="2">
    <source>
        <dbReference type="Proteomes" id="UP000593818"/>
    </source>
</evidence>
<reference evidence="1 2" key="1">
    <citation type="submission" date="2020-10" db="EMBL/GenBank/DDBJ databases">
        <title>Whole genome sequence of oil-degrading bacteria Rhodococcus pyridinivorans strain 5Ap.</title>
        <authorList>
            <person name="Akhremchuk A.E."/>
            <person name="Valentovich L.N."/>
            <person name="Charniauskaya M.I."/>
            <person name="Bukliarevich H.A."/>
            <person name="Titok M.A."/>
        </authorList>
    </citation>
    <scope>NUCLEOTIDE SEQUENCE [LARGE SCALE GENOMIC DNA]</scope>
    <source>
        <strain evidence="1 2">5Ap</strain>
    </source>
</reference>
<dbReference type="AlphaFoldDB" id="A0A7M2XNR8"/>
<keyword evidence="2" id="KW-1185">Reference proteome</keyword>
<evidence type="ECO:0000313" key="1">
    <source>
        <dbReference type="EMBL" id="QOV99526.1"/>
    </source>
</evidence>
<accession>A0A7M2XNR8</accession>
<protein>
    <submittedName>
        <fullName evidence="1">Uncharacterized protein</fullName>
    </submittedName>
</protein>